<evidence type="ECO:0000313" key="2">
    <source>
        <dbReference type="WBParaSite" id="JU765_v2.g6925.t1"/>
    </source>
</evidence>
<dbReference type="Proteomes" id="UP000887576">
    <property type="component" value="Unplaced"/>
</dbReference>
<proteinExistence type="predicted"/>
<reference evidence="2" key="1">
    <citation type="submission" date="2022-11" db="UniProtKB">
        <authorList>
            <consortium name="WormBaseParasite"/>
        </authorList>
    </citation>
    <scope>IDENTIFICATION</scope>
</reference>
<organism evidence="1 2">
    <name type="scientific">Panagrolaimus sp. JU765</name>
    <dbReference type="NCBI Taxonomy" id="591449"/>
    <lineage>
        <taxon>Eukaryota</taxon>
        <taxon>Metazoa</taxon>
        <taxon>Ecdysozoa</taxon>
        <taxon>Nematoda</taxon>
        <taxon>Chromadorea</taxon>
        <taxon>Rhabditida</taxon>
        <taxon>Tylenchina</taxon>
        <taxon>Panagrolaimomorpha</taxon>
        <taxon>Panagrolaimoidea</taxon>
        <taxon>Panagrolaimidae</taxon>
        <taxon>Panagrolaimus</taxon>
    </lineage>
</organism>
<accession>A0AC34RHP6</accession>
<sequence length="280" mass="32413">MSYVRPIKFWEKDYNTKRVDHSNLRLISQIDRGPMMDDSNLNAIFYEHLTRSLQQSLAGDLQLGRWATTVHPGDCFILASNYLNCLVHIIEIGNGFVTFQVRGLEFRGTYCHQREVEAISEDITDNTGFCCCNISSPPGMLSVNNMFALRWLAWEVIASKYIIDGYSITDNSAVNLLQVHELRRLLVSLYVKCIIYYAITNDNLDKWLKNETILKAMEPIIANHRYVDNDQMFCAANDEDYDLNVMGISRTNFEELYGNWIQHCYERKLSNPNNSVEIHD</sequence>
<name>A0AC34RHP6_9BILA</name>
<protein>
    <submittedName>
        <fullName evidence="2">Pecanex-like protein</fullName>
    </submittedName>
</protein>
<evidence type="ECO:0000313" key="1">
    <source>
        <dbReference type="Proteomes" id="UP000887576"/>
    </source>
</evidence>
<dbReference type="WBParaSite" id="JU765_v2.g6925.t1">
    <property type="protein sequence ID" value="JU765_v2.g6925.t1"/>
    <property type="gene ID" value="JU765_v2.g6925"/>
</dbReference>